<keyword evidence="2" id="KW-1185">Reference proteome</keyword>
<accession>A0A1I0PYF2</accession>
<dbReference type="EMBL" id="FOJG01000001">
    <property type="protein sequence ID" value="SEW19464.1"/>
    <property type="molecule type" value="Genomic_DNA"/>
</dbReference>
<evidence type="ECO:0000313" key="1">
    <source>
        <dbReference type="EMBL" id="SEW19464.1"/>
    </source>
</evidence>
<dbReference type="PROSITE" id="PS51257">
    <property type="entry name" value="PROKAR_LIPOPROTEIN"/>
    <property type="match status" value="1"/>
</dbReference>
<organism evidence="1 2">
    <name type="scientific">Chitinophaga arvensicola</name>
    <dbReference type="NCBI Taxonomy" id="29529"/>
    <lineage>
        <taxon>Bacteria</taxon>
        <taxon>Pseudomonadati</taxon>
        <taxon>Bacteroidota</taxon>
        <taxon>Chitinophagia</taxon>
        <taxon>Chitinophagales</taxon>
        <taxon>Chitinophagaceae</taxon>
        <taxon>Chitinophaga</taxon>
    </lineage>
</organism>
<evidence type="ECO:0000313" key="2">
    <source>
        <dbReference type="Proteomes" id="UP000199310"/>
    </source>
</evidence>
<gene>
    <name evidence="1" type="ORF">SAMN04488122_1081</name>
</gene>
<reference evidence="2" key="1">
    <citation type="submission" date="2016-10" db="EMBL/GenBank/DDBJ databases">
        <authorList>
            <person name="Varghese N."/>
            <person name="Submissions S."/>
        </authorList>
    </citation>
    <scope>NUCLEOTIDE SEQUENCE [LARGE SCALE GENOMIC DNA]</scope>
    <source>
        <strain evidence="2">DSM 3695</strain>
    </source>
</reference>
<dbReference type="Gene3D" id="1.25.40.390">
    <property type="match status" value="1"/>
</dbReference>
<protein>
    <submittedName>
        <fullName evidence="1">Starch-binding associating with outer membrane</fullName>
    </submittedName>
</protein>
<dbReference type="STRING" id="29529.SAMN04488122_1081"/>
<dbReference type="OrthoDB" id="614457at2"/>
<name>A0A1I0PYF2_9BACT</name>
<dbReference type="SUPFAM" id="SSF48452">
    <property type="entry name" value="TPR-like"/>
    <property type="match status" value="1"/>
</dbReference>
<dbReference type="Pfam" id="PF12771">
    <property type="entry name" value="SusD-like_2"/>
    <property type="match status" value="1"/>
</dbReference>
<proteinExistence type="predicted"/>
<dbReference type="Proteomes" id="UP000199310">
    <property type="component" value="Unassembled WGS sequence"/>
</dbReference>
<dbReference type="InterPro" id="IPR011990">
    <property type="entry name" value="TPR-like_helical_dom_sf"/>
</dbReference>
<dbReference type="RefSeq" id="WP_089891530.1">
    <property type="nucleotide sequence ID" value="NZ_FOJG01000001.1"/>
</dbReference>
<dbReference type="AlphaFoldDB" id="A0A1I0PYF2"/>
<dbReference type="InterPro" id="IPR041662">
    <property type="entry name" value="SusD-like_2"/>
</dbReference>
<sequence>MTKKIIISIIAGSLLFAGAGCKKFLNVNDDPSGAEKVNDGLLLTGVEMTTAFSISGGYPARTSTFWTQQLAYNQPAPDWDTYSSTSSDVNNTWAFDMYPAILKNLKVLEAQANEAGHKHFEGVAKIMIAYNLAVTTDVWNDVPYSEGFQGFGKLTPKYDSQKDIYASINTLLDDAITLLSAADNTVVPDAKDLIYGGKASKWVSFAYFLKARYALRLCYAPGNVTTTQAQAALTAIDKAFPDESGNAFVQFATGAGAESPWYQFIQNWGSVVTSKTFIDFLQGKNDPRLPLVAEPLDDGSFVGRKIGITATSPSGTVSEVGAAFSAADMKINLGTYDEQLFIKAEATFLTAGAAAAQPILKQAVEATMKRFGLDAASAEVQAYITANCTITPANAYATIMYEKYIANFQTLEAFNDWRRTNLPALTPVANAYLNLTTIPRRWVYPASENATNKQPQQPGLLTGRVWWDTKQ</sequence>